<comment type="similarity">
    <text evidence="2">Belongs to the cytochrome ubiquinol oxidase subunit 2 family.</text>
</comment>
<dbReference type="GeneID" id="95570642"/>
<gene>
    <name evidence="13" type="ORF">VISI1226_21009</name>
</gene>
<sequence length="378" mass="40794">MFDYESLRLIAWSVVGLLLIGFAITDGFDLGVAALLPVLGKTNTDRRIMINAIAPHWDGNQVWLITAGGAIFAIWPTVYGVTFSGFYLAMVLALAALWLRPIGMDYRAKIDNPKWRNACDCALVVSGIIPPVIFGVGFGNLLLGVPFEFNSMLAMSYQGGFWDLLTPFPLLCGVISLMMMITQGASFLAIKTTGELQRNARQAACLGAYATMALFAAAGIYAISLPGYLIDDQIATQLASNPLTKHVSVVGSDLLHNYKNWPVLWLAPAMAGAMLLVTAAFTRMQCAGKAFACSSVALACIILTAGIALFPMIVPSSLNPNHSLTIWDASSSQFTLSIVLLVALVMVPIILGYTAWCYYKMFGKVDQAFIKANDTSLY</sequence>
<dbReference type="GO" id="GO:0070069">
    <property type="term" value="C:cytochrome complex"/>
    <property type="evidence" value="ECO:0007669"/>
    <property type="project" value="TreeGrafter"/>
</dbReference>
<keyword evidence="10" id="KW-0408">Iron</keyword>
<dbReference type="AlphaFoldDB" id="E8MAK3"/>
<evidence type="ECO:0000256" key="1">
    <source>
        <dbReference type="ARBA" id="ARBA00004651"/>
    </source>
</evidence>
<evidence type="ECO:0000256" key="6">
    <source>
        <dbReference type="ARBA" id="ARBA00022692"/>
    </source>
</evidence>
<evidence type="ECO:0000313" key="13">
    <source>
        <dbReference type="EMBL" id="EGA68924.1"/>
    </source>
</evidence>
<feature type="transmembrane region" description="Helical" evidence="12">
    <location>
        <begin position="293"/>
        <end position="314"/>
    </location>
</feature>
<reference evidence="13 14" key="1">
    <citation type="journal article" date="2012" name="Int. J. Syst. Evol. Microbiol.">
        <title>Vibrio caribbeanicus sp. nov., isolated from the marine sponge Scleritoderma cyanea.</title>
        <authorList>
            <person name="Hoffmann M."/>
            <person name="Monday S.R."/>
            <person name="Allard M.W."/>
            <person name="Strain E.A."/>
            <person name="Whittaker P."/>
            <person name="Naum M."/>
            <person name="McCarthy P.J."/>
            <person name="Lopez J.V."/>
            <person name="Fischer M."/>
            <person name="Brown E.W."/>
        </authorList>
    </citation>
    <scope>NUCLEOTIDE SEQUENCE [LARGE SCALE GENOMIC DNA]</scope>
    <source>
        <strain evidence="14">DSMZ 21326</strain>
    </source>
</reference>
<keyword evidence="9 12" id="KW-1133">Transmembrane helix</keyword>
<dbReference type="PIRSF" id="PIRSF000267">
    <property type="entry name" value="Cyt_oxidse_sub2"/>
    <property type="match status" value="1"/>
</dbReference>
<comment type="subcellular location">
    <subcellularLocation>
        <location evidence="1">Cell membrane</location>
        <topology evidence="1">Multi-pass membrane protein</topology>
    </subcellularLocation>
</comment>
<dbReference type="RefSeq" id="WP_008079517.1">
    <property type="nucleotide sequence ID" value="NZ_AEVT01000096.1"/>
</dbReference>
<evidence type="ECO:0000256" key="2">
    <source>
        <dbReference type="ARBA" id="ARBA00007543"/>
    </source>
</evidence>
<keyword evidence="7" id="KW-0479">Metal-binding</keyword>
<dbReference type="NCBIfam" id="TIGR00203">
    <property type="entry name" value="cydB"/>
    <property type="match status" value="1"/>
</dbReference>
<feature type="transmembrane region" description="Helical" evidence="12">
    <location>
        <begin position="84"/>
        <end position="100"/>
    </location>
</feature>
<feature type="transmembrane region" description="Helical" evidence="12">
    <location>
        <begin position="202"/>
        <end position="223"/>
    </location>
</feature>
<feature type="transmembrane region" description="Helical" evidence="12">
    <location>
        <begin position="167"/>
        <end position="190"/>
    </location>
</feature>
<dbReference type="OrthoDB" id="9776710at2"/>
<dbReference type="GO" id="GO:0046872">
    <property type="term" value="F:metal ion binding"/>
    <property type="evidence" value="ECO:0007669"/>
    <property type="project" value="UniProtKB-KW"/>
</dbReference>
<evidence type="ECO:0000256" key="4">
    <source>
        <dbReference type="ARBA" id="ARBA00022475"/>
    </source>
</evidence>
<dbReference type="Proteomes" id="UP000006228">
    <property type="component" value="Unassembled WGS sequence"/>
</dbReference>
<feature type="transmembrane region" description="Helical" evidence="12">
    <location>
        <begin position="263"/>
        <end position="281"/>
    </location>
</feature>
<keyword evidence="8" id="KW-0249">Electron transport</keyword>
<keyword evidence="3" id="KW-0813">Transport</keyword>
<evidence type="ECO:0000256" key="8">
    <source>
        <dbReference type="ARBA" id="ARBA00022982"/>
    </source>
</evidence>
<dbReference type="Pfam" id="PF02322">
    <property type="entry name" value="Cyt_bd_oxida_II"/>
    <property type="match status" value="1"/>
</dbReference>
<keyword evidence="4" id="KW-1003">Cell membrane</keyword>
<evidence type="ECO:0000256" key="12">
    <source>
        <dbReference type="SAM" id="Phobius"/>
    </source>
</evidence>
<dbReference type="PANTHER" id="PTHR43141:SF5">
    <property type="entry name" value="CYTOCHROME BD-I UBIQUINOL OXIDASE SUBUNIT 2"/>
    <property type="match status" value="1"/>
</dbReference>
<keyword evidence="6 12" id="KW-0812">Transmembrane</keyword>
<name>E8MAK3_PHOS4</name>
<dbReference type="GO" id="GO:0005886">
    <property type="term" value="C:plasma membrane"/>
    <property type="evidence" value="ECO:0007669"/>
    <property type="project" value="UniProtKB-SubCell"/>
</dbReference>
<proteinExistence type="inferred from homology"/>
<evidence type="ECO:0000256" key="11">
    <source>
        <dbReference type="ARBA" id="ARBA00023136"/>
    </source>
</evidence>
<keyword evidence="11 12" id="KW-0472">Membrane</keyword>
<dbReference type="GO" id="GO:0009055">
    <property type="term" value="F:electron transfer activity"/>
    <property type="evidence" value="ECO:0007669"/>
    <property type="project" value="TreeGrafter"/>
</dbReference>
<keyword evidence="5" id="KW-0349">Heme</keyword>
<protein>
    <submittedName>
        <fullName evidence="13">Cytochrome d ubiquinol oxidase, subunit II</fullName>
    </submittedName>
</protein>
<comment type="caution">
    <text evidence="13">The sequence shown here is derived from an EMBL/GenBank/DDBJ whole genome shotgun (WGS) entry which is preliminary data.</text>
</comment>
<accession>E8MAK3</accession>
<dbReference type="EMBL" id="AEVT01000096">
    <property type="protein sequence ID" value="EGA68924.1"/>
    <property type="molecule type" value="Genomic_DNA"/>
</dbReference>
<dbReference type="PANTHER" id="PTHR43141">
    <property type="entry name" value="CYTOCHROME BD2 SUBUNIT II"/>
    <property type="match status" value="1"/>
</dbReference>
<evidence type="ECO:0000256" key="3">
    <source>
        <dbReference type="ARBA" id="ARBA00022448"/>
    </source>
</evidence>
<organism evidence="13 14">
    <name type="scientific">Vibrio sinaloensis DSM 21326</name>
    <dbReference type="NCBI Taxonomy" id="945550"/>
    <lineage>
        <taxon>Bacteria</taxon>
        <taxon>Pseudomonadati</taxon>
        <taxon>Pseudomonadota</taxon>
        <taxon>Gammaproteobacteria</taxon>
        <taxon>Vibrionales</taxon>
        <taxon>Vibrionaceae</taxon>
        <taxon>Vibrio</taxon>
        <taxon>Vibrio oreintalis group</taxon>
    </lineage>
</organism>
<evidence type="ECO:0000256" key="7">
    <source>
        <dbReference type="ARBA" id="ARBA00022723"/>
    </source>
</evidence>
<feature type="transmembrane region" description="Helical" evidence="12">
    <location>
        <begin position="334"/>
        <end position="359"/>
    </location>
</feature>
<feature type="transmembrane region" description="Helical" evidence="12">
    <location>
        <begin position="12"/>
        <end position="39"/>
    </location>
</feature>
<dbReference type="eggNOG" id="COG1294">
    <property type="taxonomic scope" value="Bacteria"/>
</dbReference>
<feature type="transmembrane region" description="Helical" evidence="12">
    <location>
        <begin position="60"/>
        <end position="78"/>
    </location>
</feature>
<dbReference type="GO" id="GO:0016682">
    <property type="term" value="F:oxidoreductase activity, acting on diphenols and related substances as donors, oxygen as acceptor"/>
    <property type="evidence" value="ECO:0007669"/>
    <property type="project" value="TreeGrafter"/>
</dbReference>
<evidence type="ECO:0000256" key="5">
    <source>
        <dbReference type="ARBA" id="ARBA00022617"/>
    </source>
</evidence>
<feature type="transmembrane region" description="Helical" evidence="12">
    <location>
        <begin position="121"/>
        <end position="147"/>
    </location>
</feature>
<evidence type="ECO:0000256" key="10">
    <source>
        <dbReference type="ARBA" id="ARBA00023004"/>
    </source>
</evidence>
<dbReference type="InterPro" id="IPR003317">
    <property type="entry name" value="Cyt-d_oxidase_su2"/>
</dbReference>
<dbReference type="GO" id="GO:0019646">
    <property type="term" value="P:aerobic electron transport chain"/>
    <property type="evidence" value="ECO:0007669"/>
    <property type="project" value="TreeGrafter"/>
</dbReference>
<evidence type="ECO:0000313" key="14">
    <source>
        <dbReference type="Proteomes" id="UP000006228"/>
    </source>
</evidence>
<evidence type="ECO:0000256" key="9">
    <source>
        <dbReference type="ARBA" id="ARBA00022989"/>
    </source>
</evidence>